<proteinExistence type="predicted"/>
<feature type="region of interest" description="Disordered" evidence="1">
    <location>
        <begin position="315"/>
        <end position="345"/>
    </location>
</feature>
<sequence>MADTGNILQPLSTNHSTTTSPSRSTNKVRILWRGSLILPNGGVPLPGLSIISTHLPSASAFSPPRPRRTRIRTADVFGTPITPIEEDVIAGLDEREGEGDEAESDLTLAIEVLRHAPLVVQTHTTTACSKKDDLDLDQWVVSSSTSLSLDSAHWSTIDYLHRTLLPSTSSSSISRVSLTISPPMQDPVIQPQGTKNGNNKRLLPPAAPFDVFSSPPNEFAIIPVLIPSPTPPPLDKKRSGTASSSQQQTIRLALAQRRRPNPTPVEPSPAPNLPLKHVAAAAVTSTPGERGLSATKKRMTVAARNKNVIAAGAALNSATTAGPPSRLRTTTSTTTTTTTTTSSSLAPSITAAVASVGGQQLQPVMTSSSASSNVPTRTLVRQQIKRLTRYALLSRGMVESPSSSSKSASASQAAETSSGQGQQDEYGPCLRAIVAATETMLKPDLDALPPGASMPPLTRIASWVKVHVEMYAPPLPRTCIPPGS</sequence>
<gene>
    <name evidence="2" type="ORF">A4X13_0g6720</name>
</gene>
<feature type="compositionally biased region" description="Low complexity" evidence="1">
    <location>
        <begin position="329"/>
        <end position="344"/>
    </location>
</feature>
<name>A0A177TDE6_9BASI</name>
<feature type="compositionally biased region" description="Low complexity" evidence="1">
    <location>
        <begin position="400"/>
        <end position="418"/>
    </location>
</feature>
<feature type="region of interest" description="Disordered" evidence="1">
    <location>
        <begin position="396"/>
        <end position="425"/>
    </location>
</feature>
<keyword evidence="3" id="KW-1185">Reference proteome</keyword>
<feature type="region of interest" description="Disordered" evidence="1">
    <location>
        <begin position="182"/>
        <end position="202"/>
    </location>
</feature>
<dbReference type="Proteomes" id="UP000077521">
    <property type="component" value="Unassembled WGS sequence"/>
</dbReference>
<evidence type="ECO:0000313" key="3">
    <source>
        <dbReference type="Proteomes" id="UP000077521"/>
    </source>
</evidence>
<feature type="compositionally biased region" description="Pro residues" evidence="1">
    <location>
        <begin position="261"/>
        <end position="272"/>
    </location>
</feature>
<feature type="region of interest" description="Disordered" evidence="1">
    <location>
        <begin position="1"/>
        <end position="25"/>
    </location>
</feature>
<evidence type="ECO:0008006" key="4">
    <source>
        <dbReference type="Google" id="ProtNLM"/>
    </source>
</evidence>
<evidence type="ECO:0000313" key="2">
    <source>
        <dbReference type="EMBL" id="KAE8244260.1"/>
    </source>
</evidence>
<feature type="region of interest" description="Disordered" evidence="1">
    <location>
        <begin position="255"/>
        <end position="274"/>
    </location>
</feature>
<comment type="caution">
    <text evidence="2">The sequence shown here is derived from an EMBL/GenBank/DDBJ whole genome shotgun (WGS) entry which is preliminary data.</text>
</comment>
<protein>
    <recommendedName>
        <fullName evidence="4">Sld7 C-terminal domain-containing protein</fullName>
    </recommendedName>
</protein>
<reference evidence="2" key="1">
    <citation type="submission" date="2016-04" db="EMBL/GenBank/DDBJ databases">
        <authorList>
            <person name="Nguyen H.D."/>
            <person name="Samba Siva P."/>
            <person name="Cullis J."/>
            <person name="Levesque C.A."/>
            <person name="Hambleton S."/>
        </authorList>
    </citation>
    <scope>NUCLEOTIDE SEQUENCE</scope>
    <source>
        <strain evidence="2">DAOMC 236416</strain>
    </source>
</reference>
<evidence type="ECO:0000256" key="1">
    <source>
        <dbReference type="SAM" id="MobiDB-lite"/>
    </source>
</evidence>
<accession>A0A177TDE6</accession>
<organism evidence="2 3">
    <name type="scientific">Tilletia indica</name>
    <dbReference type="NCBI Taxonomy" id="43049"/>
    <lineage>
        <taxon>Eukaryota</taxon>
        <taxon>Fungi</taxon>
        <taxon>Dikarya</taxon>
        <taxon>Basidiomycota</taxon>
        <taxon>Ustilaginomycotina</taxon>
        <taxon>Exobasidiomycetes</taxon>
        <taxon>Tilletiales</taxon>
        <taxon>Tilletiaceae</taxon>
        <taxon>Tilletia</taxon>
    </lineage>
</organism>
<dbReference type="AlphaFoldDB" id="A0A177TDE6"/>
<dbReference type="EMBL" id="LWDF02000685">
    <property type="protein sequence ID" value="KAE8244260.1"/>
    <property type="molecule type" value="Genomic_DNA"/>
</dbReference>
<reference evidence="2" key="2">
    <citation type="journal article" date="2019" name="IMA Fungus">
        <title>Genome sequencing and comparison of five Tilletia species to identify candidate genes for the detection of regulated species infecting wheat.</title>
        <authorList>
            <person name="Nguyen H.D.T."/>
            <person name="Sultana T."/>
            <person name="Kesanakurti P."/>
            <person name="Hambleton S."/>
        </authorList>
    </citation>
    <scope>NUCLEOTIDE SEQUENCE</scope>
    <source>
        <strain evidence="2">DAOMC 236416</strain>
    </source>
</reference>
<feature type="region of interest" description="Disordered" evidence="1">
    <location>
        <begin position="224"/>
        <end position="248"/>
    </location>
</feature>